<evidence type="ECO:0000256" key="3">
    <source>
        <dbReference type="ARBA" id="ARBA00008593"/>
    </source>
</evidence>
<keyword evidence="7" id="KW-0460">Magnesium</keyword>
<feature type="domain" description="PAP-associated" evidence="9">
    <location>
        <begin position="351"/>
        <end position="407"/>
    </location>
</feature>
<dbReference type="Gene3D" id="1.10.1410.10">
    <property type="match status" value="1"/>
</dbReference>
<keyword evidence="6" id="KW-0479">Metal-binding</keyword>
<feature type="region of interest" description="Disordered" evidence="8">
    <location>
        <begin position="571"/>
        <end position="625"/>
    </location>
</feature>
<evidence type="ECO:0000259" key="9">
    <source>
        <dbReference type="Pfam" id="PF03828"/>
    </source>
</evidence>
<gene>
    <name evidence="11" type="ORF">BCR42DRAFT_421621</name>
</gene>
<evidence type="ECO:0000313" key="11">
    <source>
        <dbReference type="EMBL" id="ORZ11120.1"/>
    </source>
</evidence>
<feature type="compositionally biased region" description="Polar residues" evidence="8">
    <location>
        <begin position="474"/>
        <end position="485"/>
    </location>
</feature>
<feature type="compositionally biased region" description="Low complexity" evidence="8">
    <location>
        <begin position="748"/>
        <end position="770"/>
    </location>
</feature>
<dbReference type="GO" id="GO:0010605">
    <property type="term" value="P:negative regulation of macromolecule metabolic process"/>
    <property type="evidence" value="ECO:0007669"/>
    <property type="project" value="UniProtKB-ARBA"/>
</dbReference>
<feature type="compositionally biased region" description="Polar residues" evidence="8">
    <location>
        <begin position="598"/>
        <end position="607"/>
    </location>
</feature>
<comment type="cofactor">
    <cofactor evidence="2">
        <name>Mg(2+)</name>
        <dbReference type="ChEBI" id="CHEBI:18420"/>
    </cofactor>
</comment>
<evidence type="ECO:0000256" key="1">
    <source>
        <dbReference type="ARBA" id="ARBA00001936"/>
    </source>
</evidence>
<dbReference type="SUPFAM" id="SSF81301">
    <property type="entry name" value="Nucleotidyltransferase"/>
    <property type="match status" value="1"/>
</dbReference>
<comment type="similarity">
    <text evidence="3">Belongs to the DNA polymerase type-B-like family.</text>
</comment>
<name>A0A1X2I7K8_9FUNG</name>
<evidence type="ECO:0000256" key="8">
    <source>
        <dbReference type="SAM" id="MobiDB-lite"/>
    </source>
</evidence>
<evidence type="ECO:0000256" key="5">
    <source>
        <dbReference type="ARBA" id="ARBA00022679"/>
    </source>
</evidence>
<feature type="compositionally biased region" description="Polar residues" evidence="8">
    <location>
        <begin position="712"/>
        <end position="737"/>
    </location>
</feature>
<evidence type="ECO:0000313" key="12">
    <source>
        <dbReference type="Proteomes" id="UP000193560"/>
    </source>
</evidence>
<feature type="region of interest" description="Disordered" evidence="8">
    <location>
        <begin position="474"/>
        <end position="495"/>
    </location>
</feature>
<dbReference type="InterPro" id="IPR043519">
    <property type="entry name" value="NT_sf"/>
</dbReference>
<feature type="compositionally biased region" description="Polar residues" evidence="8">
    <location>
        <begin position="613"/>
        <end position="625"/>
    </location>
</feature>
<feature type="compositionally biased region" description="Low complexity" evidence="8">
    <location>
        <begin position="828"/>
        <end position="856"/>
    </location>
</feature>
<evidence type="ECO:0000259" key="10">
    <source>
        <dbReference type="Pfam" id="PF22600"/>
    </source>
</evidence>
<dbReference type="EC" id="2.7.7.19" evidence="4"/>
<dbReference type="GO" id="GO:0031123">
    <property type="term" value="P:RNA 3'-end processing"/>
    <property type="evidence" value="ECO:0007669"/>
    <property type="project" value="TreeGrafter"/>
</dbReference>
<feature type="compositionally biased region" description="Low complexity" evidence="8">
    <location>
        <begin position="689"/>
        <end position="711"/>
    </location>
</feature>
<feature type="region of interest" description="Disordered" evidence="8">
    <location>
        <begin position="798"/>
        <end position="881"/>
    </location>
</feature>
<evidence type="ECO:0000256" key="7">
    <source>
        <dbReference type="ARBA" id="ARBA00022842"/>
    </source>
</evidence>
<feature type="domain" description="Poly(A) RNA polymerase mitochondrial-like central palm" evidence="10">
    <location>
        <begin position="135"/>
        <end position="266"/>
    </location>
</feature>
<protein>
    <recommendedName>
        <fullName evidence="4">polynucleotide adenylyltransferase</fullName>
        <ecNumber evidence="4">2.7.7.19</ecNumber>
    </recommendedName>
</protein>
<keyword evidence="12" id="KW-1185">Reference proteome</keyword>
<dbReference type="EMBL" id="MCGE01000022">
    <property type="protein sequence ID" value="ORZ11120.1"/>
    <property type="molecule type" value="Genomic_DNA"/>
</dbReference>
<dbReference type="STRING" id="90262.A0A1X2I7K8"/>
<comment type="caution">
    <text evidence="11">The sequence shown here is derived from an EMBL/GenBank/DDBJ whole genome shotgun (WGS) entry which is preliminary data.</text>
</comment>
<dbReference type="InterPro" id="IPR054708">
    <property type="entry name" value="MTPAP-like_central"/>
</dbReference>
<proteinExistence type="inferred from homology"/>
<dbReference type="Pfam" id="PF03828">
    <property type="entry name" value="PAP_assoc"/>
    <property type="match status" value="1"/>
</dbReference>
<sequence>MPLPIMSSRNSIIEPKLDTSSLVSNTTPTTSHLEVNTVAVTTTNFPTNNISNGVTTPSSSCKDKHDATTADIQTMSTSLQSSTLSDSCSDDFINEPLQSPPTPPTELLLTDNNDFSSFLELDIPLMLDCVEEDHLSATMLALYEELLPTKESYNRRMGLVQKIELILNTEWPDRNIKANLFGSSVNDLGTNQSDVDLCITTQWVGLRNVRLLAKLFRRCGMQHVVCVPRAKVPIVRLFDTESQLACDMNVNNTMALHNTNMIRTYVAIDPRVRPLAMIIKHWTKQRLLNDAADGGTLSTYTWTCMIINFLQMRQPPILPVLHQMRNDNDSKEMFCSDVEKLLGFGDANHESLGGLLFAFFRRYAIEFDYDDQVISVRHGRYLSKREKGWHIGRNKTSLCVEEPFNVTRNLGNSADIRSVQGIRMELNRALEMLVSGTPWDSICAPFETLSFGSSTSIGISPPIYYSSTLSPIQSDDTMKNSTSTPKHVPSTAKHPPVFLPTFITDTNHLTELHPFERRKSMTYTQRPHDFDQPPLSYRLHTINQGFHRRNGTSLPALMETIPAHQDQLISLLPTSPSSNNNDSNSSSSNSSGSSSSNGTFTTYTSPSLAPPSSVVTQHQSLSFSPEQHRTVDAIFARYHRHHPRYHSSQDISLMHLQQPNQYGQGQQQQHSLRAGNGGKKGLSSRRRSSQNNGTNNKNNNHNTNSSNNNSTDWPTISQHPKPCRSNSSQHLLQSDIQEQQRRRRWSTTKKATAPSSSDTLSKSISTTSQTTIEIKLPTKERTLADIVKLDGNKLRLTTTAARTDRSQSVKSAQQHQHQQRTRNGNMGSVLTPSVSVSSTSSSSSSASVALSPSASVKQSKQHQRLGPNKSTQSRFRKKTKD</sequence>
<comment type="cofactor">
    <cofactor evidence="1">
        <name>Mn(2+)</name>
        <dbReference type="ChEBI" id="CHEBI:29035"/>
    </cofactor>
</comment>
<feature type="compositionally biased region" description="Polar residues" evidence="8">
    <location>
        <begin position="808"/>
        <end position="826"/>
    </location>
</feature>
<feature type="compositionally biased region" description="Low complexity" evidence="8">
    <location>
        <begin position="660"/>
        <end position="669"/>
    </location>
</feature>
<dbReference type="Proteomes" id="UP000193560">
    <property type="component" value="Unassembled WGS sequence"/>
</dbReference>
<accession>A0A1X2I7K8</accession>
<dbReference type="CDD" id="cd05402">
    <property type="entry name" value="NT_PAP_TUTase"/>
    <property type="match status" value="1"/>
</dbReference>
<organism evidence="11 12">
    <name type="scientific">Absidia repens</name>
    <dbReference type="NCBI Taxonomy" id="90262"/>
    <lineage>
        <taxon>Eukaryota</taxon>
        <taxon>Fungi</taxon>
        <taxon>Fungi incertae sedis</taxon>
        <taxon>Mucoromycota</taxon>
        <taxon>Mucoromycotina</taxon>
        <taxon>Mucoromycetes</taxon>
        <taxon>Mucorales</taxon>
        <taxon>Cunninghamellaceae</taxon>
        <taxon>Absidia</taxon>
    </lineage>
</organism>
<dbReference type="Pfam" id="PF22600">
    <property type="entry name" value="MTPAP-like_central"/>
    <property type="match status" value="1"/>
</dbReference>
<dbReference type="SUPFAM" id="SSF81631">
    <property type="entry name" value="PAP/OAS1 substrate-binding domain"/>
    <property type="match status" value="1"/>
</dbReference>
<dbReference type="InterPro" id="IPR002058">
    <property type="entry name" value="PAP_assoc"/>
</dbReference>
<feature type="compositionally biased region" description="Low complexity" evidence="8">
    <location>
        <begin position="575"/>
        <end position="597"/>
    </location>
</feature>
<dbReference type="PANTHER" id="PTHR12271">
    <property type="entry name" value="POLY A POLYMERASE CID PAP -RELATED"/>
    <property type="match status" value="1"/>
</dbReference>
<dbReference type="PANTHER" id="PTHR12271:SF113">
    <property type="entry name" value="POLY(A) RNA POLYMERASE CID11"/>
    <property type="match status" value="1"/>
</dbReference>
<evidence type="ECO:0000256" key="4">
    <source>
        <dbReference type="ARBA" id="ARBA00012388"/>
    </source>
</evidence>
<dbReference type="OrthoDB" id="2274644at2759"/>
<evidence type="ECO:0000256" key="6">
    <source>
        <dbReference type="ARBA" id="ARBA00022723"/>
    </source>
</evidence>
<dbReference type="AlphaFoldDB" id="A0A1X2I7K8"/>
<dbReference type="GO" id="GO:1990817">
    <property type="term" value="F:poly(A) RNA polymerase activity"/>
    <property type="evidence" value="ECO:0007669"/>
    <property type="project" value="UniProtKB-EC"/>
</dbReference>
<dbReference type="Gene3D" id="3.30.460.10">
    <property type="entry name" value="Beta Polymerase, domain 2"/>
    <property type="match status" value="1"/>
</dbReference>
<feature type="region of interest" description="Disordered" evidence="8">
    <location>
        <begin position="660"/>
        <end position="770"/>
    </location>
</feature>
<dbReference type="GO" id="GO:0046872">
    <property type="term" value="F:metal ion binding"/>
    <property type="evidence" value="ECO:0007669"/>
    <property type="project" value="UniProtKB-KW"/>
</dbReference>
<keyword evidence="5" id="KW-0808">Transferase</keyword>
<reference evidence="11 12" key="1">
    <citation type="submission" date="2016-07" db="EMBL/GenBank/DDBJ databases">
        <title>Pervasive Adenine N6-methylation of Active Genes in Fungi.</title>
        <authorList>
            <consortium name="DOE Joint Genome Institute"/>
            <person name="Mondo S.J."/>
            <person name="Dannebaum R.O."/>
            <person name="Kuo R.C."/>
            <person name="Labutti K."/>
            <person name="Haridas S."/>
            <person name="Kuo A."/>
            <person name="Salamov A."/>
            <person name="Ahrendt S.R."/>
            <person name="Lipzen A."/>
            <person name="Sullivan W."/>
            <person name="Andreopoulos W.B."/>
            <person name="Clum A."/>
            <person name="Lindquist E."/>
            <person name="Daum C."/>
            <person name="Ramamoorthy G.K."/>
            <person name="Gryganskyi A."/>
            <person name="Culley D."/>
            <person name="Magnuson J.K."/>
            <person name="James T.Y."/>
            <person name="O'Malley M.A."/>
            <person name="Stajich J.E."/>
            <person name="Spatafora J.W."/>
            <person name="Visel A."/>
            <person name="Grigoriev I.V."/>
        </authorList>
    </citation>
    <scope>NUCLEOTIDE SEQUENCE [LARGE SCALE GENOMIC DNA]</scope>
    <source>
        <strain evidence="11 12">NRRL 1336</strain>
    </source>
</reference>
<evidence type="ECO:0000256" key="2">
    <source>
        <dbReference type="ARBA" id="ARBA00001946"/>
    </source>
</evidence>